<keyword evidence="8" id="KW-0004">4Fe-4S</keyword>
<dbReference type="InterPro" id="IPR027467">
    <property type="entry name" value="MopterinOxRdtase_cofactor_BS"/>
</dbReference>
<dbReference type="Pfam" id="PF01568">
    <property type="entry name" value="Molydop_binding"/>
    <property type="match status" value="1"/>
</dbReference>
<dbReference type="InterPro" id="IPR006468">
    <property type="entry name" value="NarG"/>
</dbReference>
<reference evidence="19 20" key="1">
    <citation type="submission" date="2016-05" db="EMBL/GenBank/DDBJ databases">
        <title>Bacillus thuringiensis and Bacillus weihenstephanensis as novel biocontrol agents of wilt causing Verticillium species.</title>
        <authorList>
            <person name="Hollensteiner J."/>
            <person name="Wemheuer F."/>
            <person name="Harting R."/>
            <person name="Kolarzyk A."/>
            <person name="Diaz-Valerio S."/>
            <person name="Poehlein A."/>
            <person name="Brzuszkiewicz E."/>
            <person name="Nesemann K."/>
            <person name="Braus-Stromeyer S."/>
            <person name="Braus G."/>
            <person name="Daniel R."/>
            <person name="Liesegang H."/>
        </authorList>
    </citation>
    <scope>NUCLEOTIDE SEQUENCE [LARGE SCALE GENOMIC DNA]</scope>
    <source>
        <strain evidence="19 20">GOE8</strain>
    </source>
</reference>
<accession>A0A1E8B8Y2</accession>
<dbReference type="InterPro" id="IPR006657">
    <property type="entry name" value="MoPterin_dinucl-bd_dom"/>
</dbReference>
<evidence type="ECO:0000256" key="12">
    <source>
        <dbReference type="ARBA" id="ARBA00023002"/>
    </source>
</evidence>
<dbReference type="InterPro" id="IPR006655">
    <property type="entry name" value="Mopterin_OxRdtase_prok_CS"/>
</dbReference>
<dbReference type="Gene3D" id="3.40.50.12440">
    <property type="match status" value="1"/>
</dbReference>
<evidence type="ECO:0000256" key="8">
    <source>
        <dbReference type="ARBA" id="ARBA00022485"/>
    </source>
</evidence>
<keyword evidence="14" id="KW-0411">Iron-sulfur</keyword>
<dbReference type="SMART" id="SM00926">
    <property type="entry name" value="Molybdop_Fe4S4"/>
    <property type="match status" value="1"/>
</dbReference>
<keyword evidence="13" id="KW-0408">Iron</keyword>
<dbReference type="Pfam" id="PF14710">
    <property type="entry name" value="Nitr_red_alph_N"/>
    <property type="match status" value="1"/>
</dbReference>
<evidence type="ECO:0000256" key="1">
    <source>
        <dbReference type="ARBA" id="ARBA00001942"/>
    </source>
</evidence>
<keyword evidence="11" id="KW-0249">Electron transport</keyword>
<evidence type="ECO:0000256" key="9">
    <source>
        <dbReference type="ARBA" id="ARBA00022505"/>
    </source>
</evidence>
<evidence type="ECO:0000256" key="10">
    <source>
        <dbReference type="ARBA" id="ARBA00022723"/>
    </source>
</evidence>
<dbReference type="InterPro" id="IPR006963">
    <property type="entry name" value="Mopterin_OxRdtase_4Fe-4S_dom"/>
</dbReference>
<comment type="similarity">
    <text evidence="4">Belongs to the prokaryotic molybdopterin-containing oxidoreductase family.</text>
</comment>
<sequence>MMKKKPSALMRRLKYFSPIDRYNDNHTQETYEDREWENVYRKRWQHDKVIRSTHGVNCTGSCSWNIYVKDGIVTWEGQELNYPTTGPDMPDFEPRGCPRGASFSWYIYSPLRVKYPYVRGVLWSMWQEELQNNESPLDAWKSIVENPEKARKYKQARGKGGFIRANWDEVLQLVSASLLYTVIKYGPDRNVGFSPIPAMSMLSHAAGSRFMQLMGGPMLSFYDWYADLPPASPQIWGDQTDVPESSDWYNSGYIMTWGSNVPMTRTPDAHFLAEVRYKGTKVVSVSPDFAESTKFADDWISVKQGTDGALAMAMGHVILQEFYVDNQVEYFTKYAKQYTDFPFFVTLKQKGDQFVADRFLNATDIGRETKLGEWKPVLWNENTKDFATPHGTMGSRWDNEKKWNLRLEDEQTGEKIDPRLSLLGMEDAVGTVQIPYFSDDGNKVLERTIPVKKIMTEEGEVFVTTVYDLTLANYGVNRGLGGQEPKDFNDDVPFTPAWQEKMTGVKRELIIQIAREFAQNAVDTDGRSMIIVGAGINHWFNSDTIYRAVLNLVLLVGAQGVNGGGWAHYVGQEKLRPAEGWQTIAMAKDWQGPPKLQNGTSFFYFVTDQWRYEDTPVGHLASPIEGNSRYQHHGDYNVLAARLGWLPSYPTFEKNGIELYKEAVATGATTQEEIGKYVAQKLKEKELKFAIEDPDNKNNFPRNLFVWRANLISSSGKGHEYFLKHLLGTTNGLMNDDSDSIRPEEIKWHEEAPEGKLDLLINLDFRMAGTALYSDIVLPASTWYEKHDLSSTDMHPFVHPFNPAIGSPWEARSDWDIFTALSKAVSDLAKKIDLEPMKEVVATPLLHDTPQELAQPLGKIKDWSKGECEPIPGKTMPQIHVVERDYKTIYDKMTALGPNTGKQPIGTKGISWSAEKEYEQLKSRLGVIRTDSIAKGCPDIKEAINAAEAVLTLSSTTNGHMAVKAWEALEKQTDLKLRDLAEEREEECFTFEQITAQPKTVITSPAFTGSEKGGRRYSPFTTNVERLIPWRTITGRQSFYLDHDMMKEFGETMATFKPILQHKPFRKSRPEVEGKEITLNYLTPHNKWSIHSMYFDSLPMLTLFRGGPTVWMNKDDANEAGVADNDWIECFNRNGVVVARAVVTHRIPRGMAFMHHAQDRHINVPGTKLTSTRGGTHNSPTRIHVKPTHMIGGYGQLSYGFNYYGPTGNQRDLNVVIRKLKEVDWLED</sequence>
<dbReference type="GO" id="GO:0005886">
    <property type="term" value="C:plasma membrane"/>
    <property type="evidence" value="ECO:0007669"/>
    <property type="project" value="UniProtKB-SubCell"/>
</dbReference>
<dbReference type="GO" id="GO:0160182">
    <property type="term" value="F:nitrate reductase (quinone) activity"/>
    <property type="evidence" value="ECO:0007669"/>
    <property type="project" value="UniProtKB-EC"/>
</dbReference>
<keyword evidence="9" id="KW-0500">Molybdenum</keyword>
<evidence type="ECO:0000256" key="2">
    <source>
        <dbReference type="ARBA" id="ARBA00001966"/>
    </source>
</evidence>
<feature type="domain" description="4Fe-4S Mo/W bis-MGD-type" evidence="18">
    <location>
        <begin position="47"/>
        <end position="111"/>
    </location>
</feature>
<dbReference type="CDD" id="cd02750">
    <property type="entry name" value="MopB_Nitrate-R-NarG-like"/>
    <property type="match status" value="1"/>
</dbReference>
<keyword evidence="6" id="KW-0813">Transport</keyword>
<dbReference type="AlphaFoldDB" id="A0A1E8B8Y2"/>
<dbReference type="InterPro" id="IPR009010">
    <property type="entry name" value="Asp_de-COase-like_dom_sf"/>
</dbReference>
<evidence type="ECO:0000256" key="16">
    <source>
        <dbReference type="ARBA" id="ARBA00023136"/>
    </source>
</evidence>
<organism evidence="19 20">
    <name type="scientific">Bacillus mycoides</name>
    <dbReference type="NCBI Taxonomy" id="1405"/>
    <lineage>
        <taxon>Bacteria</taxon>
        <taxon>Bacillati</taxon>
        <taxon>Bacillota</taxon>
        <taxon>Bacilli</taxon>
        <taxon>Bacillales</taxon>
        <taxon>Bacillaceae</taxon>
        <taxon>Bacillus</taxon>
        <taxon>Bacillus cereus group</taxon>
    </lineage>
</organism>
<comment type="subcellular location">
    <subcellularLocation>
        <location evidence="3">Cell membrane</location>
        <topology evidence="3">Peripheral membrane protein</topology>
    </subcellularLocation>
</comment>
<dbReference type="PANTHER" id="PTHR43105:SF2">
    <property type="entry name" value="RESPIRATORY NITRATE REDUCTASE 2 ALPHA CHAIN"/>
    <property type="match status" value="1"/>
</dbReference>
<dbReference type="PROSITE" id="PS00490">
    <property type="entry name" value="MOLYBDOPTERIN_PROK_2"/>
    <property type="match status" value="1"/>
</dbReference>
<dbReference type="InterPro" id="IPR044906">
    <property type="entry name" value="Nitr_red_alph_N_sf"/>
</dbReference>
<dbReference type="SUPFAM" id="SSF53706">
    <property type="entry name" value="Formate dehydrogenase/DMSO reductase, domains 1-3"/>
    <property type="match status" value="1"/>
</dbReference>
<comment type="caution">
    <text evidence="19">The sequence shown here is derived from an EMBL/GenBank/DDBJ whole genome shotgun (WGS) entry which is preliminary data.</text>
</comment>
<dbReference type="InterPro" id="IPR037943">
    <property type="entry name" value="MopB_CT_Nitrate-R-NarG-like"/>
</dbReference>
<keyword evidence="7" id="KW-1003">Cell membrane</keyword>
<gene>
    <name evidence="19" type="primary">narZ</name>
    <name evidence="19" type="ORF">BWGOE8_20460</name>
</gene>
<dbReference type="GO" id="GO:0051539">
    <property type="term" value="F:4 iron, 4 sulfur cluster binding"/>
    <property type="evidence" value="ECO:0007669"/>
    <property type="project" value="UniProtKB-KW"/>
</dbReference>
<name>A0A1E8B8Y2_BACMY</name>
<evidence type="ECO:0000256" key="5">
    <source>
        <dbReference type="ARBA" id="ARBA00012500"/>
    </source>
</evidence>
<dbReference type="PATRIC" id="fig|86662.25.peg.2048"/>
<dbReference type="PANTHER" id="PTHR43105">
    <property type="entry name" value="RESPIRATORY NITRATE REDUCTASE"/>
    <property type="match status" value="1"/>
</dbReference>
<evidence type="ECO:0000256" key="4">
    <source>
        <dbReference type="ARBA" id="ARBA00010312"/>
    </source>
</evidence>
<evidence type="ECO:0000256" key="13">
    <source>
        <dbReference type="ARBA" id="ARBA00023004"/>
    </source>
</evidence>
<dbReference type="Pfam" id="PF00384">
    <property type="entry name" value="Molybdopterin"/>
    <property type="match status" value="1"/>
</dbReference>
<dbReference type="GO" id="GO:0042128">
    <property type="term" value="P:nitrate assimilation"/>
    <property type="evidence" value="ECO:0007669"/>
    <property type="project" value="UniProtKB-KW"/>
</dbReference>
<keyword evidence="12" id="KW-0560">Oxidoreductase</keyword>
<evidence type="ECO:0000256" key="6">
    <source>
        <dbReference type="ARBA" id="ARBA00022448"/>
    </source>
</evidence>
<comment type="cofactor">
    <cofactor evidence="1">
        <name>Mo-bis(molybdopterin guanine dinucleotide)</name>
        <dbReference type="ChEBI" id="CHEBI:60539"/>
    </cofactor>
</comment>
<dbReference type="InterPro" id="IPR050123">
    <property type="entry name" value="Prok_molybdopt-oxidoreductase"/>
</dbReference>
<dbReference type="SUPFAM" id="SSF50692">
    <property type="entry name" value="ADC-like"/>
    <property type="match status" value="1"/>
</dbReference>
<dbReference type="FunFam" id="3.40.50.12440:FF:000001">
    <property type="entry name" value="Nitrate reductase subunit alpha"/>
    <property type="match status" value="1"/>
</dbReference>
<evidence type="ECO:0000256" key="14">
    <source>
        <dbReference type="ARBA" id="ARBA00023014"/>
    </source>
</evidence>
<keyword evidence="10" id="KW-0479">Metal-binding</keyword>
<comment type="cofactor">
    <cofactor evidence="2">
        <name>[4Fe-4S] cluster</name>
        <dbReference type="ChEBI" id="CHEBI:49883"/>
    </cofactor>
</comment>
<dbReference type="GO" id="GO:0046872">
    <property type="term" value="F:metal ion binding"/>
    <property type="evidence" value="ECO:0007669"/>
    <property type="project" value="UniProtKB-KW"/>
</dbReference>
<dbReference type="InterPro" id="IPR028189">
    <property type="entry name" value="Nitr_red_alph_N"/>
</dbReference>
<dbReference type="GO" id="GO:0043546">
    <property type="term" value="F:molybdopterin cofactor binding"/>
    <property type="evidence" value="ECO:0007669"/>
    <property type="project" value="InterPro"/>
</dbReference>
<dbReference type="PROSITE" id="PS00551">
    <property type="entry name" value="MOLYBDOPTERIN_PROK_1"/>
    <property type="match status" value="1"/>
</dbReference>
<dbReference type="RefSeq" id="WP_171903106.1">
    <property type="nucleotide sequence ID" value="NZ_LXLT01000024.1"/>
</dbReference>
<dbReference type="Proteomes" id="UP000175706">
    <property type="component" value="Unassembled WGS sequence"/>
</dbReference>
<keyword evidence="15" id="KW-0534">Nitrate assimilation</keyword>
<dbReference type="Gene3D" id="4.10.1200.10">
    <property type="entry name" value="nitrate reductase tail"/>
    <property type="match status" value="1"/>
</dbReference>
<evidence type="ECO:0000313" key="19">
    <source>
        <dbReference type="EMBL" id="OFD80678.1"/>
    </source>
</evidence>
<evidence type="ECO:0000259" key="18">
    <source>
        <dbReference type="PROSITE" id="PS51669"/>
    </source>
</evidence>
<evidence type="ECO:0000313" key="20">
    <source>
        <dbReference type="Proteomes" id="UP000175706"/>
    </source>
</evidence>
<evidence type="ECO:0000256" key="7">
    <source>
        <dbReference type="ARBA" id="ARBA00022475"/>
    </source>
</evidence>
<evidence type="ECO:0000256" key="3">
    <source>
        <dbReference type="ARBA" id="ARBA00004202"/>
    </source>
</evidence>
<dbReference type="GO" id="GO:0009325">
    <property type="term" value="C:nitrate reductase complex"/>
    <property type="evidence" value="ECO:0007669"/>
    <property type="project" value="InterPro"/>
</dbReference>
<dbReference type="EMBL" id="LXLT01000024">
    <property type="protein sequence ID" value="OFD80678.1"/>
    <property type="molecule type" value="Genomic_DNA"/>
</dbReference>
<dbReference type="PROSITE" id="PS51669">
    <property type="entry name" value="4FE4S_MOW_BIS_MGD"/>
    <property type="match status" value="1"/>
</dbReference>
<dbReference type="EC" id="1.7.5.1" evidence="5"/>
<evidence type="ECO:0000256" key="17">
    <source>
        <dbReference type="ARBA" id="ARBA00048294"/>
    </source>
</evidence>
<proteinExistence type="inferred from homology"/>
<dbReference type="NCBIfam" id="TIGR01580">
    <property type="entry name" value="narG"/>
    <property type="match status" value="1"/>
</dbReference>
<evidence type="ECO:0000256" key="11">
    <source>
        <dbReference type="ARBA" id="ARBA00022982"/>
    </source>
</evidence>
<dbReference type="InterPro" id="IPR006656">
    <property type="entry name" value="Mopterin_OxRdtase"/>
</dbReference>
<keyword evidence="16" id="KW-0472">Membrane</keyword>
<protein>
    <recommendedName>
        <fullName evidence="5">nitrate reductase (quinone)</fullName>
        <ecNumber evidence="5">1.7.5.1</ecNumber>
    </recommendedName>
</protein>
<dbReference type="CDD" id="cd02776">
    <property type="entry name" value="MopB_CT_Nitrate-R-NarG-like"/>
    <property type="match status" value="1"/>
</dbReference>
<evidence type="ECO:0000256" key="15">
    <source>
        <dbReference type="ARBA" id="ARBA00023063"/>
    </source>
</evidence>
<comment type="catalytic activity">
    <reaction evidence="17">
        <text>nitrate + a quinol = a quinone + nitrite + H2O</text>
        <dbReference type="Rhea" id="RHEA:56144"/>
        <dbReference type="ChEBI" id="CHEBI:15377"/>
        <dbReference type="ChEBI" id="CHEBI:16301"/>
        <dbReference type="ChEBI" id="CHEBI:17632"/>
        <dbReference type="ChEBI" id="CHEBI:24646"/>
        <dbReference type="ChEBI" id="CHEBI:132124"/>
        <dbReference type="EC" id="1.7.5.1"/>
    </reaction>
</comment>